<sequence>MIVNLIILCLIIISSICLWCYKECDAKLKYIILSFGAILFIIQLQKLMNNNMNENFDSTDAKEALQNIASVYNNGVLTVSKLNVTGDLAVTGKSSFGDDITSAKKITTTNASIGNQLLFTNKDDPTQKETWTINNYADQLHFKSTKANTGGILTGTNLNGDGTITTSWYQPSGSTRMTAGTGSAGASIDRQAGFLQIYDNDAKPLFFMGNGKRYW</sequence>
<keyword evidence="1" id="KW-0472">Membrane</keyword>
<keyword evidence="1" id="KW-1133">Transmembrane helix</keyword>
<protein>
    <submittedName>
        <fullName evidence="2">Uncharacterized protein</fullName>
    </submittedName>
</protein>
<reference evidence="2" key="1">
    <citation type="journal article" date="2020" name="Nature">
        <title>Giant virus diversity and host interactions through global metagenomics.</title>
        <authorList>
            <person name="Schulz F."/>
            <person name="Roux S."/>
            <person name="Paez-Espino D."/>
            <person name="Jungbluth S."/>
            <person name="Walsh D.A."/>
            <person name="Denef V.J."/>
            <person name="McMahon K.D."/>
            <person name="Konstantinidis K.T."/>
            <person name="Eloe-Fadrosh E.A."/>
            <person name="Kyrpides N.C."/>
            <person name="Woyke T."/>
        </authorList>
    </citation>
    <scope>NUCLEOTIDE SEQUENCE</scope>
    <source>
        <strain evidence="2">GVMAG-M-3300023179-103</strain>
    </source>
</reference>
<evidence type="ECO:0000313" key="2">
    <source>
        <dbReference type="EMBL" id="QHT21607.1"/>
    </source>
</evidence>
<evidence type="ECO:0000256" key="1">
    <source>
        <dbReference type="SAM" id="Phobius"/>
    </source>
</evidence>
<name>A0A6C0DXL3_9ZZZZ</name>
<dbReference type="AlphaFoldDB" id="A0A6C0DXL3"/>
<feature type="transmembrane region" description="Helical" evidence="1">
    <location>
        <begin position="30"/>
        <end position="48"/>
    </location>
</feature>
<proteinExistence type="predicted"/>
<organism evidence="2">
    <name type="scientific">viral metagenome</name>
    <dbReference type="NCBI Taxonomy" id="1070528"/>
    <lineage>
        <taxon>unclassified sequences</taxon>
        <taxon>metagenomes</taxon>
        <taxon>organismal metagenomes</taxon>
    </lineage>
</organism>
<accession>A0A6C0DXL3</accession>
<keyword evidence="1" id="KW-0812">Transmembrane</keyword>
<dbReference type="EMBL" id="MN739695">
    <property type="protein sequence ID" value="QHT21607.1"/>
    <property type="molecule type" value="Genomic_DNA"/>
</dbReference>